<gene>
    <name evidence="1" type="ORF">K503DRAFT_773610</name>
</gene>
<dbReference type="Proteomes" id="UP000092154">
    <property type="component" value="Unassembled WGS sequence"/>
</dbReference>
<keyword evidence="2" id="KW-1185">Reference proteome</keyword>
<reference evidence="1 2" key="1">
    <citation type="submission" date="2016-06" db="EMBL/GenBank/DDBJ databases">
        <title>Comparative genomics of the ectomycorrhizal sister species Rhizopogon vinicolor and Rhizopogon vesiculosus (Basidiomycota: Boletales) reveals a divergence of the mating type B locus.</title>
        <authorList>
            <consortium name="DOE Joint Genome Institute"/>
            <person name="Mujic A.B."/>
            <person name="Kuo A."/>
            <person name="Tritt A."/>
            <person name="Lipzen A."/>
            <person name="Chen C."/>
            <person name="Johnson J."/>
            <person name="Sharma A."/>
            <person name="Barry K."/>
            <person name="Grigoriev I.V."/>
            <person name="Spatafora J.W."/>
        </authorList>
    </citation>
    <scope>NUCLEOTIDE SEQUENCE [LARGE SCALE GENOMIC DNA]</scope>
    <source>
        <strain evidence="1 2">AM-OR11-026</strain>
    </source>
</reference>
<dbReference type="InParanoid" id="A0A1B7MRW3"/>
<organism evidence="1 2">
    <name type="scientific">Rhizopogon vinicolor AM-OR11-026</name>
    <dbReference type="NCBI Taxonomy" id="1314800"/>
    <lineage>
        <taxon>Eukaryota</taxon>
        <taxon>Fungi</taxon>
        <taxon>Dikarya</taxon>
        <taxon>Basidiomycota</taxon>
        <taxon>Agaricomycotina</taxon>
        <taxon>Agaricomycetes</taxon>
        <taxon>Agaricomycetidae</taxon>
        <taxon>Boletales</taxon>
        <taxon>Suillineae</taxon>
        <taxon>Rhizopogonaceae</taxon>
        <taxon>Rhizopogon</taxon>
    </lineage>
</organism>
<dbReference type="AlphaFoldDB" id="A0A1B7MRW3"/>
<sequence>MDNINAACCRRRFKITRDPLQLVLFSEWLEKLEMIANDVSEENLKHIVGVFQWLHRTCSHLVFDYSLLPNISTLCAP</sequence>
<accession>A0A1B7MRW3</accession>
<protein>
    <submittedName>
        <fullName evidence="1">Uncharacterized protein</fullName>
    </submittedName>
</protein>
<dbReference type="EMBL" id="KV448510">
    <property type="protein sequence ID" value="OAX35331.1"/>
    <property type="molecule type" value="Genomic_DNA"/>
</dbReference>
<evidence type="ECO:0000313" key="2">
    <source>
        <dbReference type="Proteomes" id="UP000092154"/>
    </source>
</evidence>
<name>A0A1B7MRW3_9AGAM</name>
<proteinExistence type="predicted"/>
<dbReference type="OrthoDB" id="429813at2759"/>
<evidence type="ECO:0000313" key="1">
    <source>
        <dbReference type="EMBL" id="OAX35331.1"/>
    </source>
</evidence>